<comment type="function">
    <text evidence="8">PPIases accelerate the folding of proteins. It catalyzes the cis-trans isomerization of proline imidic peptide bonds in oligopeptides.</text>
</comment>
<evidence type="ECO:0000256" key="7">
    <source>
        <dbReference type="PROSITE-ProRule" id="PRU00176"/>
    </source>
</evidence>
<dbReference type="InterPro" id="IPR000504">
    <property type="entry name" value="RRM_dom"/>
</dbReference>
<gene>
    <name evidence="11" type="ORF">F0562_008613</name>
</gene>
<dbReference type="PANTHER" id="PTHR45843">
    <property type="entry name" value="PEPTIDYL-PROLYL CIS-TRANS ISOMERASE-LIKE 4"/>
    <property type="match status" value="1"/>
</dbReference>
<dbReference type="InterPro" id="IPR035979">
    <property type="entry name" value="RBD_domain_sf"/>
</dbReference>
<comment type="similarity">
    <text evidence="8">Belongs to the cyclophilin-type PPIase family. PPIL4 subfamily.</text>
</comment>
<evidence type="ECO:0000256" key="4">
    <source>
        <dbReference type="ARBA" id="ARBA00023110"/>
    </source>
</evidence>
<evidence type="ECO:0000256" key="2">
    <source>
        <dbReference type="ARBA" id="ARBA00004123"/>
    </source>
</evidence>
<feature type="domain" description="RRM" evidence="10">
    <location>
        <begin position="250"/>
        <end position="314"/>
    </location>
</feature>
<dbReference type="GO" id="GO:0003723">
    <property type="term" value="F:RNA binding"/>
    <property type="evidence" value="ECO:0007669"/>
    <property type="project" value="UniProtKB-UniRule"/>
</dbReference>
<dbReference type="GO" id="GO:0005634">
    <property type="term" value="C:nucleus"/>
    <property type="evidence" value="ECO:0007669"/>
    <property type="project" value="UniProtKB-SubCell"/>
</dbReference>
<evidence type="ECO:0000313" key="11">
    <source>
        <dbReference type="EMBL" id="KAA8527158.1"/>
    </source>
</evidence>
<keyword evidence="6 8" id="KW-0539">Nucleus</keyword>
<evidence type="ECO:0000256" key="1">
    <source>
        <dbReference type="ARBA" id="ARBA00000971"/>
    </source>
</evidence>
<dbReference type="PROSITE" id="PS50102">
    <property type="entry name" value="RRM"/>
    <property type="match status" value="1"/>
</dbReference>
<dbReference type="InterPro" id="IPR035542">
    <property type="entry name" value="CRIP"/>
</dbReference>
<dbReference type="Proteomes" id="UP000325577">
    <property type="component" value="Linkage Group LG3"/>
</dbReference>
<reference evidence="11 12" key="1">
    <citation type="submission" date="2019-09" db="EMBL/GenBank/DDBJ databases">
        <title>A chromosome-level genome assembly of the Chinese tupelo Nyssa sinensis.</title>
        <authorList>
            <person name="Yang X."/>
            <person name="Kang M."/>
            <person name="Yang Y."/>
            <person name="Xiong H."/>
            <person name="Wang M."/>
            <person name="Zhang Z."/>
            <person name="Wang Z."/>
            <person name="Wu H."/>
            <person name="Ma T."/>
            <person name="Liu J."/>
            <person name="Xi Z."/>
        </authorList>
    </citation>
    <scope>NUCLEOTIDE SEQUENCE [LARGE SCALE GENOMIC DNA]</scope>
    <source>
        <strain evidence="11">J267</strain>
        <tissue evidence="11">Leaf</tissue>
    </source>
</reference>
<dbReference type="PROSITE" id="PS50072">
    <property type="entry name" value="CSA_PPIASE_2"/>
    <property type="match status" value="1"/>
</dbReference>
<evidence type="ECO:0000256" key="6">
    <source>
        <dbReference type="ARBA" id="ARBA00023242"/>
    </source>
</evidence>
<keyword evidence="4 8" id="KW-0697">Rotamase</keyword>
<dbReference type="InterPro" id="IPR029000">
    <property type="entry name" value="Cyclophilin-like_dom_sf"/>
</dbReference>
<accession>A0A5J5AAU0</accession>
<evidence type="ECO:0000259" key="9">
    <source>
        <dbReference type="PROSITE" id="PS50072"/>
    </source>
</evidence>
<name>A0A5J5AAU0_9ASTE</name>
<dbReference type="Pfam" id="PF00160">
    <property type="entry name" value="Pro_isomerase"/>
    <property type="match status" value="1"/>
</dbReference>
<proteinExistence type="inferred from homology"/>
<dbReference type="SMART" id="SM00360">
    <property type="entry name" value="RRM"/>
    <property type="match status" value="1"/>
</dbReference>
<dbReference type="FunFam" id="3.30.70.330:FF:000455">
    <property type="entry name" value="Peptidyl-prolyl cis-trans isomerase"/>
    <property type="match status" value="1"/>
</dbReference>
<dbReference type="EMBL" id="CM018046">
    <property type="protein sequence ID" value="KAA8527158.1"/>
    <property type="molecule type" value="Genomic_DNA"/>
</dbReference>
<dbReference type="InterPro" id="IPR035538">
    <property type="entry name" value="Cyclophilin_PPIL4"/>
</dbReference>
<protein>
    <recommendedName>
        <fullName evidence="8">Peptidyl-prolyl cis-trans isomerase</fullName>
        <shortName evidence="8">PPIase</shortName>
        <ecNumber evidence="8">5.2.1.8</ecNumber>
    </recommendedName>
</protein>
<evidence type="ECO:0000256" key="3">
    <source>
        <dbReference type="ARBA" id="ARBA00022884"/>
    </source>
</evidence>
<dbReference type="OrthoDB" id="2083at2759"/>
<comment type="catalytic activity">
    <reaction evidence="1 8">
        <text>[protein]-peptidylproline (omega=180) = [protein]-peptidylproline (omega=0)</text>
        <dbReference type="Rhea" id="RHEA:16237"/>
        <dbReference type="Rhea" id="RHEA-COMP:10747"/>
        <dbReference type="Rhea" id="RHEA-COMP:10748"/>
        <dbReference type="ChEBI" id="CHEBI:83833"/>
        <dbReference type="ChEBI" id="CHEBI:83834"/>
        <dbReference type="EC" id="5.2.1.8"/>
    </reaction>
</comment>
<dbReference type="SUPFAM" id="SSF54928">
    <property type="entry name" value="RNA-binding domain, RBD"/>
    <property type="match status" value="1"/>
</dbReference>
<evidence type="ECO:0000256" key="8">
    <source>
        <dbReference type="RuleBase" id="RU365081"/>
    </source>
</evidence>
<dbReference type="PRINTS" id="PR00153">
    <property type="entry name" value="CSAPPISMRASE"/>
</dbReference>
<dbReference type="GO" id="GO:0003755">
    <property type="term" value="F:peptidyl-prolyl cis-trans isomerase activity"/>
    <property type="evidence" value="ECO:0007669"/>
    <property type="project" value="UniProtKB-UniRule"/>
</dbReference>
<evidence type="ECO:0000313" key="12">
    <source>
        <dbReference type="Proteomes" id="UP000325577"/>
    </source>
</evidence>
<keyword evidence="3 7" id="KW-0694">RNA-binding</keyword>
<dbReference type="CDD" id="cd01921">
    <property type="entry name" value="cyclophilin_RRM"/>
    <property type="match status" value="1"/>
</dbReference>
<dbReference type="EC" id="5.2.1.8" evidence="8"/>
<dbReference type="Pfam" id="PF00076">
    <property type="entry name" value="RRM_1"/>
    <property type="match status" value="1"/>
</dbReference>
<sequence>MSVLLVTSLGDIVVDLHTDRCPLTCKNFLKLCKIKYYNGCLFHTVQKDFTAQTGDPSGTGTGGDSIYKFLYGNQARFFGDEIRLDLKHTKIGTIAMASAGEDLNASQFYITLRDDLDYLDGKHTVFGEVAEGLETLTRINEAYVDEKGQTLQKYSVHSHSFLVKHTYILDDPFDDPPQLAELIPDTSPEGKPKDEVDDDVRLEDDWVPMDEQLDPADLEEVLRSKEAHSRAVVLESIGDIPDAEIKPPDNVLFVCKLNPVTEDEDLHTIFSRFGTVTSAEIIRDYKTGDSLCYAFIEFESKEACEQHILRWIML</sequence>
<evidence type="ECO:0000256" key="5">
    <source>
        <dbReference type="ARBA" id="ARBA00023235"/>
    </source>
</evidence>
<dbReference type="Gene3D" id="2.40.100.10">
    <property type="entry name" value="Cyclophilin-like"/>
    <property type="match status" value="1"/>
</dbReference>
<organism evidence="11 12">
    <name type="scientific">Nyssa sinensis</name>
    <dbReference type="NCBI Taxonomy" id="561372"/>
    <lineage>
        <taxon>Eukaryota</taxon>
        <taxon>Viridiplantae</taxon>
        <taxon>Streptophyta</taxon>
        <taxon>Embryophyta</taxon>
        <taxon>Tracheophyta</taxon>
        <taxon>Spermatophyta</taxon>
        <taxon>Magnoliopsida</taxon>
        <taxon>eudicotyledons</taxon>
        <taxon>Gunneridae</taxon>
        <taxon>Pentapetalae</taxon>
        <taxon>asterids</taxon>
        <taxon>Cornales</taxon>
        <taxon>Nyssaceae</taxon>
        <taxon>Nyssa</taxon>
    </lineage>
</organism>
<dbReference type="AlphaFoldDB" id="A0A5J5AAU0"/>
<dbReference type="SUPFAM" id="SSF50891">
    <property type="entry name" value="Cyclophilin-like"/>
    <property type="match status" value="1"/>
</dbReference>
<evidence type="ECO:0000259" key="10">
    <source>
        <dbReference type="PROSITE" id="PS50102"/>
    </source>
</evidence>
<keyword evidence="12" id="KW-1185">Reference proteome</keyword>
<feature type="domain" description="PPIase cyclophilin-type" evidence="9">
    <location>
        <begin position="7"/>
        <end position="161"/>
    </location>
</feature>
<comment type="subcellular location">
    <subcellularLocation>
        <location evidence="2 8">Nucleus</location>
    </subcellularLocation>
</comment>
<keyword evidence="5 8" id="KW-0413">Isomerase</keyword>
<dbReference type="InterPro" id="IPR002130">
    <property type="entry name" value="Cyclophilin-type_PPIase_dom"/>
</dbReference>
<dbReference type="PANTHER" id="PTHR45843:SF1">
    <property type="entry name" value="PEPTIDYL-PROLYL CIS-TRANS ISOMERASE-LIKE 4"/>
    <property type="match status" value="1"/>
</dbReference>
<dbReference type="FunFam" id="2.40.100.10:FF:000015">
    <property type="entry name" value="Peptidyl-prolyl cis-trans isomerase"/>
    <property type="match status" value="1"/>
</dbReference>
<dbReference type="Gene3D" id="3.30.70.330">
    <property type="match status" value="1"/>
</dbReference>
<dbReference type="InterPro" id="IPR012677">
    <property type="entry name" value="Nucleotide-bd_a/b_plait_sf"/>
</dbReference>